<evidence type="ECO:0000313" key="9">
    <source>
        <dbReference type="Proteomes" id="UP001165065"/>
    </source>
</evidence>
<feature type="compositionally biased region" description="Basic and acidic residues" evidence="6">
    <location>
        <begin position="141"/>
        <end position="152"/>
    </location>
</feature>
<evidence type="ECO:0000313" key="8">
    <source>
        <dbReference type="EMBL" id="GMI46365.1"/>
    </source>
</evidence>
<keyword evidence="3 5" id="KW-0863">Zinc-finger</keyword>
<feature type="region of interest" description="Disordered" evidence="6">
    <location>
        <begin position="492"/>
        <end position="557"/>
    </location>
</feature>
<dbReference type="PANTHER" id="PTHR14003:SF19">
    <property type="entry name" value="YY2 TRANSCRIPTION FACTOR"/>
    <property type="match status" value="1"/>
</dbReference>
<reference evidence="9" key="1">
    <citation type="journal article" date="2023" name="Commun. Biol.">
        <title>Genome analysis of Parmales, the sister group of diatoms, reveals the evolutionary specialization of diatoms from phago-mixotrophs to photoautotrophs.</title>
        <authorList>
            <person name="Ban H."/>
            <person name="Sato S."/>
            <person name="Yoshikawa S."/>
            <person name="Yamada K."/>
            <person name="Nakamura Y."/>
            <person name="Ichinomiya M."/>
            <person name="Sato N."/>
            <person name="Blanc-Mathieu R."/>
            <person name="Endo H."/>
            <person name="Kuwata A."/>
            <person name="Ogata H."/>
        </authorList>
    </citation>
    <scope>NUCLEOTIDE SEQUENCE [LARGE SCALE GENOMIC DNA]</scope>
</reference>
<evidence type="ECO:0000256" key="6">
    <source>
        <dbReference type="SAM" id="MobiDB-lite"/>
    </source>
</evidence>
<feature type="compositionally biased region" description="Low complexity" evidence="6">
    <location>
        <begin position="390"/>
        <end position="438"/>
    </location>
</feature>
<dbReference type="GO" id="GO:0000978">
    <property type="term" value="F:RNA polymerase II cis-regulatory region sequence-specific DNA binding"/>
    <property type="evidence" value="ECO:0007669"/>
    <property type="project" value="TreeGrafter"/>
</dbReference>
<dbReference type="PROSITE" id="PS50157">
    <property type="entry name" value="ZINC_FINGER_C2H2_2"/>
    <property type="match status" value="4"/>
</dbReference>
<feature type="domain" description="C2H2-type" evidence="7">
    <location>
        <begin position="78"/>
        <end position="105"/>
    </location>
</feature>
<keyword evidence="4" id="KW-0862">Zinc</keyword>
<feature type="domain" description="C2H2-type" evidence="7">
    <location>
        <begin position="38"/>
        <end position="62"/>
    </location>
</feature>
<feature type="domain" description="C2H2-type" evidence="7">
    <location>
        <begin position="106"/>
        <end position="135"/>
    </location>
</feature>
<dbReference type="OrthoDB" id="6077919at2759"/>
<dbReference type="PANTHER" id="PTHR14003">
    <property type="entry name" value="TRANSCRIPTIONAL REPRESSOR PROTEIN YY"/>
    <property type="match status" value="1"/>
</dbReference>
<feature type="compositionally biased region" description="Basic residues" evidence="6">
    <location>
        <begin position="122"/>
        <end position="140"/>
    </location>
</feature>
<dbReference type="PROSITE" id="PS00028">
    <property type="entry name" value="ZINC_FINGER_C2H2_1"/>
    <property type="match status" value="4"/>
</dbReference>
<dbReference type="FunFam" id="3.30.160.60:FF:000690">
    <property type="entry name" value="Zinc finger protein 354C"/>
    <property type="match status" value="1"/>
</dbReference>
<evidence type="ECO:0000256" key="4">
    <source>
        <dbReference type="ARBA" id="ARBA00022833"/>
    </source>
</evidence>
<protein>
    <recommendedName>
        <fullName evidence="7">C2H2-type domain-containing protein</fullName>
    </recommendedName>
</protein>
<evidence type="ECO:0000256" key="5">
    <source>
        <dbReference type="PROSITE-ProRule" id="PRU00042"/>
    </source>
</evidence>
<dbReference type="GO" id="GO:0000981">
    <property type="term" value="F:DNA-binding transcription factor activity, RNA polymerase II-specific"/>
    <property type="evidence" value="ECO:0007669"/>
    <property type="project" value="TreeGrafter"/>
</dbReference>
<evidence type="ECO:0000256" key="2">
    <source>
        <dbReference type="ARBA" id="ARBA00022737"/>
    </source>
</evidence>
<dbReference type="FunFam" id="3.30.160.60:FF:002343">
    <property type="entry name" value="Zinc finger protein 33A"/>
    <property type="match status" value="1"/>
</dbReference>
<evidence type="ECO:0000256" key="1">
    <source>
        <dbReference type="ARBA" id="ARBA00022723"/>
    </source>
</evidence>
<organism evidence="8 9">
    <name type="scientific">Triparma columacea</name>
    <dbReference type="NCBI Taxonomy" id="722753"/>
    <lineage>
        <taxon>Eukaryota</taxon>
        <taxon>Sar</taxon>
        <taxon>Stramenopiles</taxon>
        <taxon>Ochrophyta</taxon>
        <taxon>Bolidophyceae</taxon>
        <taxon>Parmales</taxon>
        <taxon>Triparmaceae</taxon>
        <taxon>Triparma</taxon>
    </lineage>
</organism>
<evidence type="ECO:0000256" key="3">
    <source>
        <dbReference type="ARBA" id="ARBA00022771"/>
    </source>
</evidence>
<dbReference type="GO" id="GO:0031519">
    <property type="term" value="C:PcG protein complex"/>
    <property type="evidence" value="ECO:0007669"/>
    <property type="project" value="TreeGrafter"/>
</dbReference>
<keyword evidence="2" id="KW-0677">Repeat</keyword>
<accession>A0A9W7GM20</accession>
<dbReference type="Gene3D" id="3.30.160.60">
    <property type="entry name" value="Classic Zinc Finger"/>
    <property type="match status" value="4"/>
</dbReference>
<dbReference type="GO" id="GO:0000785">
    <property type="term" value="C:chromatin"/>
    <property type="evidence" value="ECO:0007669"/>
    <property type="project" value="TreeGrafter"/>
</dbReference>
<dbReference type="SMART" id="SM00355">
    <property type="entry name" value="ZnF_C2H2"/>
    <property type="match status" value="4"/>
</dbReference>
<keyword evidence="1" id="KW-0479">Metal-binding</keyword>
<evidence type="ECO:0000259" key="7">
    <source>
        <dbReference type="PROSITE" id="PS50157"/>
    </source>
</evidence>
<name>A0A9W7GM20_9STRA</name>
<dbReference type="InterPro" id="IPR036236">
    <property type="entry name" value="Znf_C2H2_sf"/>
</dbReference>
<feature type="domain" description="C2H2-type" evidence="7">
    <location>
        <begin position="8"/>
        <end position="37"/>
    </location>
</feature>
<dbReference type="SUPFAM" id="SSF57667">
    <property type="entry name" value="beta-beta-alpha zinc fingers"/>
    <property type="match status" value="2"/>
</dbReference>
<comment type="caution">
    <text evidence="8">The sequence shown here is derived from an EMBL/GenBank/DDBJ whole genome shotgun (WGS) entry which is preliminary data.</text>
</comment>
<keyword evidence="9" id="KW-1185">Reference proteome</keyword>
<dbReference type="GO" id="GO:0008270">
    <property type="term" value="F:zinc ion binding"/>
    <property type="evidence" value="ECO:0007669"/>
    <property type="project" value="UniProtKB-KW"/>
</dbReference>
<dbReference type="FunFam" id="3.30.160.60:FF:000125">
    <property type="entry name" value="Putative zinc finger protein 143"/>
    <property type="match status" value="1"/>
</dbReference>
<dbReference type="AlphaFoldDB" id="A0A9W7GM20"/>
<proteinExistence type="predicted"/>
<dbReference type="EMBL" id="BRYA01000295">
    <property type="protein sequence ID" value="GMI46365.1"/>
    <property type="molecule type" value="Genomic_DNA"/>
</dbReference>
<dbReference type="Proteomes" id="UP001165065">
    <property type="component" value="Unassembled WGS sequence"/>
</dbReference>
<gene>
    <name evidence="8" type="ORF">TrCOL_g397</name>
</gene>
<dbReference type="GO" id="GO:0005667">
    <property type="term" value="C:transcription regulator complex"/>
    <property type="evidence" value="ECO:0007669"/>
    <property type="project" value="TreeGrafter"/>
</dbReference>
<dbReference type="InterPro" id="IPR013087">
    <property type="entry name" value="Znf_C2H2_type"/>
</dbReference>
<sequence length="586" mass="64959">MSTPERKHKCPYEGCGKAFTKSSNLNQHIRIHTGERPYKCLVPGCGKAFRQSGNLTKHTRSHEVGHLRWKRNTSEKPHKCTHCEKSFTAKSSLQIHMRLHTGEKPYACLEVGCGMAFHHKSALQQHTKSHHVEGKKKRKKTSSEEKDGEGRDFVTLCPTTERQRSKRSTRDSNRSPIYDYDYDKGSDATFDVGYKRLPSQPQHNLPVPNPNLVDNDMKQVEDPYRRQMPPPSVLCEPTQPSMPPSQQQYHPQPMPFYMGSSNMHNNSNLNINNNNNNATNHEAALRNIVRDISGVVRDYYTVAPGYIHGRLRDIMEAGRVALGEAAVPPAQHNREAEKLMQLQGGKGGKFFALGKGIPPVAAPPIPAPPMAVNPPPAAPPVAAPAHNMFSSSSHSNNNFNGSNSNNYNANSRSIGSSNNHNHNHNKTNSNSNTTNSGSNYLLDQQLMSSWAMEETLAWSFVEDVTDPLLDISQENLQQFNFSPLEVSLTRGKGGGEYGERGAEGGESGSCGEELAAKKRKVGEDIAQEKPAAQSPTVKTKEQNEAPHDEAPQPLNADILAQINAHHNERKLEQMEMFHRIQSGKGC</sequence>
<dbReference type="FunFam" id="3.30.160.60:FF:001573">
    <property type="entry name" value="Zinc finger protein 407"/>
    <property type="match status" value="1"/>
</dbReference>
<dbReference type="Pfam" id="PF00096">
    <property type="entry name" value="zf-C2H2"/>
    <property type="match status" value="3"/>
</dbReference>
<feature type="region of interest" description="Disordered" evidence="6">
    <location>
        <begin position="383"/>
        <end position="438"/>
    </location>
</feature>
<feature type="compositionally biased region" description="Basic and acidic residues" evidence="6">
    <location>
        <begin position="538"/>
        <end position="550"/>
    </location>
</feature>
<feature type="region of interest" description="Disordered" evidence="6">
    <location>
        <begin position="122"/>
        <end position="182"/>
    </location>
</feature>